<evidence type="ECO:0000313" key="2">
    <source>
        <dbReference type="EMBL" id="CAG8154728.1"/>
    </source>
</evidence>
<dbReference type="GO" id="GO:0016491">
    <property type="term" value="F:oxidoreductase activity"/>
    <property type="evidence" value="ECO:0007669"/>
    <property type="project" value="UniProtKB-KW"/>
</dbReference>
<dbReference type="Proteomes" id="UP001153618">
    <property type="component" value="Unassembled WGS sequence"/>
</dbReference>
<evidence type="ECO:0000256" key="1">
    <source>
        <dbReference type="ARBA" id="ARBA00023002"/>
    </source>
</evidence>
<evidence type="ECO:0000313" key="3">
    <source>
        <dbReference type="Proteomes" id="UP001153618"/>
    </source>
</evidence>
<organism evidence="2 3">
    <name type="scientific">Penicillium olsonii</name>
    <dbReference type="NCBI Taxonomy" id="99116"/>
    <lineage>
        <taxon>Eukaryota</taxon>
        <taxon>Fungi</taxon>
        <taxon>Dikarya</taxon>
        <taxon>Ascomycota</taxon>
        <taxon>Pezizomycotina</taxon>
        <taxon>Eurotiomycetes</taxon>
        <taxon>Eurotiomycetidae</taxon>
        <taxon>Eurotiales</taxon>
        <taxon>Aspergillaceae</taxon>
        <taxon>Penicillium</taxon>
    </lineage>
</organism>
<keyword evidence="3" id="KW-1185">Reference proteome</keyword>
<dbReference type="EMBL" id="CAJVOS010000033">
    <property type="protein sequence ID" value="CAG8154728.1"/>
    <property type="molecule type" value="Genomic_DNA"/>
</dbReference>
<dbReference type="SUPFAM" id="SSF51197">
    <property type="entry name" value="Clavaminate synthase-like"/>
    <property type="match status" value="1"/>
</dbReference>
<gene>
    <name evidence="2" type="ORF">POLS_LOCUS6177</name>
</gene>
<protein>
    <recommendedName>
        <fullName evidence="4">TauD/TfdA-like domain-containing protein</fullName>
    </recommendedName>
</protein>
<reference evidence="2" key="1">
    <citation type="submission" date="2021-07" db="EMBL/GenBank/DDBJ databases">
        <authorList>
            <person name="Branca A.L. A."/>
        </authorList>
    </citation>
    <scope>NUCLEOTIDE SEQUENCE</scope>
</reference>
<comment type="caution">
    <text evidence="2">The sequence shown here is derived from an EMBL/GenBank/DDBJ whole genome shotgun (WGS) entry which is preliminary data.</text>
</comment>
<sequence length="311" mass="35535">MQSSRRAVVACQYPRSTYRHSTSSHRALQGTKLLVPAVPHIRARNILDSHEPHHTNEVNRHLQTEGVLKITLGFPDNRSKYLERLVLSLGTHHGHGPPITHSANRGWFWDVRPTKESLGQNYRARSETMDEFPWHTDCSYELAPPQFFALQVLQPDFCGGGILSALKVDRIRSLISADAYANLLKPEFEFKIPSEFSKDPATVSILSSILGINARDRSTMMRYREDIITPVTTQAFSALKELKCAIREVELLPNAVLRLGTEDLPERSIILLDNRRWLHARSHVKDPNRHLRRVRWNAAPFSNGSMYHPEE</sequence>
<keyword evidence="1" id="KW-0560">Oxidoreductase</keyword>
<name>A0A9W4MY14_PENOL</name>
<dbReference type="Gene3D" id="3.60.130.10">
    <property type="entry name" value="Clavaminate synthase-like"/>
    <property type="match status" value="1"/>
</dbReference>
<accession>A0A9W4MY14</accession>
<dbReference type="OrthoDB" id="2960375at2759"/>
<proteinExistence type="predicted"/>
<evidence type="ECO:0008006" key="4">
    <source>
        <dbReference type="Google" id="ProtNLM"/>
    </source>
</evidence>
<dbReference type="InterPro" id="IPR042098">
    <property type="entry name" value="TauD-like_sf"/>
</dbReference>
<dbReference type="AlphaFoldDB" id="A0A9W4MY14"/>